<proteinExistence type="predicted"/>
<dbReference type="Proteomes" id="UP000594638">
    <property type="component" value="Unassembled WGS sequence"/>
</dbReference>
<keyword evidence="2" id="KW-1185">Reference proteome</keyword>
<protein>
    <submittedName>
        <fullName evidence="1">Uncharacterized protein</fullName>
    </submittedName>
</protein>
<accession>A0A8S0RY33</accession>
<dbReference type="Gramene" id="OE9A016117T1">
    <property type="protein sequence ID" value="OE9A016117C1"/>
    <property type="gene ID" value="OE9A016117"/>
</dbReference>
<gene>
    <name evidence="1" type="ORF">OLEA9_A016117</name>
</gene>
<sequence>IPLSVSTVITSVPLPTGTSLYAQTQPSVPPIAPPSATTLPVISVVDPVTSTTHSAPA</sequence>
<evidence type="ECO:0000313" key="2">
    <source>
        <dbReference type="Proteomes" id="UP000594638"/>
    </source>
</evidence>
<feature type="non-terminal residue" evidence="1">
    <location>
        <position position="1"/>
    </location>
</feature>
<evidence type="ECO:0000313" key="1">
    <source>
        <dbReference type="EMBL" id="CAA2984921.1"/>
    </source>
</evidence>
<dbReference type="AlphaFoldDB" id="A0A8S0RY33"/>
<reference evidence="1 2" key="1">
    <citation type="submission" date="2019-12" db="EMBL/GenBank/DDBJ databases">
        <authorList>
            <person name="Alioto T."/>
            <person name="Alioto T."/>
            <person name="Gomez Garrido J."/>
        </authorList>
    </citation>
    <scope>NUCLEOTIDE SEQUENCE [LARGE SCALE GENOMIC DNA]</scope>
</reference>
<dbReference type="EMBL" id="CACTIH010003782">
    <property type="protein sequence ID" value="CAA2984921.1"/>
    <property type="molecule type" value="Genomic_DNA"/>
</dbReference>
<name>A0A8S0RY33_OLEEU</name>
<organism evidence="1 2">
    <name type="scientific">Olea europaea subsp. europaea</name>
    <dbReference type="NCBI Taxonomy" id="158383"/>
    <lineage>
        <taxon>Eukaryota</taxon>
        <taxon>Viridiplantae</taxon>
        <taxon>Streptophyta</taxon>
        <taxon>Embryophyta</taxon>
        <taxon>Tracheophyta</taxon>
        <taxon>Spermatophyta</taxon>
        <taxon>Magnoliopsida</taxon>
        <taxon>eudicotyledons</taxon>
        <taxon>Gunneridae</taxon>
        <taxon>Pentapetalae</taxon>
        <taxon>asterids</taxon>
        <taxon>lamiids</taxon>
        <taxon>Lamiales</taxon>
        <taxon>Oleaceae</taxon>
        <taxon>Oleeae</taxon>
        <taxon>Olea</taxon>
    </lineage>
</organism>
<comment type="caution">
    <text evidence="1">The sequence shown here is derived from an EMBL/GenBank/DDBJ whole genome shotgun (WGS) entry which is preliminary data.</text>
</comment>